<dbReference type="RefSeq" id="WP_183214308.1">
    <property type="nucleotide sequence ID" value="NZ_JACHOR010000005.1"/>
</dbReference>
<dbReference type="Pfam" id="PF03631">
    <property type="entry name" value="Virul_fac_BrkB"/>
    <property type="match status" value="1"/>
</dbReference>
<comment type="caution">
    <text evidence="8">The sequence shown here is derived from an EMBL/GenBank/DDBJ whole genome shotgun (WGS) entry which is preliminary data.</text>
</comment>
<evidence type="ECO:0000256" key="7">
    <source>
        <dbReference type="SAM" id="Phobius"/>
    </source>
</evidence>
<evidence type="ECO:0000256" key="4">
    <source>
        <dbReference type="ARBA" id="ARBA00022989"/>
    </source>
</evidence>
<feature type="compositionally biased region" description="Basic and acidic residues" evidence="6">
    <location>
        <begin position="74"/>
        <end position="89"/>
    </location>
</feature>
<evidence type="ECO:0000256" key="5">
    <source>
        <dbReference type="ARBA" id="ARBA00023136"/>
    </source>
</evidence>
<gene>
    <name evidence="8" type="ORF">GGR13_002940</name>
</gene>
<dbReference type="PANTHER" id="PTHR30213:SF0">
    <property type="entry name" value="UPF0761 MEMBRANE PROTEIN YIHY"/>
    <property type="match status" value="1"/>
</dbReference>
<keyword evidence="3 7" id="KW-0812">Transmembrane</keyword>
<proteinExistence type="predicted"/>
<feature type="transmembrane region" description="Helical" evidence="7">
    <location>
        <begin position="335"/>
        <end position="356"/>
    </location>
</feature>
<feature type="transmembrane region" description="Helical" evidence="7">
    <location>
        <begin position="31"/>
        <end position="50"/>
    </location>
</feature>
<accession>A0A7W9CKT8</accession>
<reference evidence="8 9" key="1">
    <citation type="submission" date="2020-08" db="EMBL/GenBank/DDBJ databases">
        <title>Genomic Encyclopedia of Type Strains, Phase IV (KMG-IV): sequencing the most valuable type-strain genomes for metagenomic binning, comparative biology and taxonomic classification.</title>
        <authorList>
            <person name="Goeker M."/>
        </authorList>
    </citation>
    <scope>NUCLEOTIDE SEQUENCE [LARGE SCALE GENOMIC DNA]</scope>
    <source>
        <strain evidence="8 9">DSM 4737</strain>
    </source>
</reference>
<evidence type="ECO:0000256" key="2">
    <source>
        <dbReference type="ARBA" id="ARBA00022475"/>
    </source>
</evidence>
<feature type="transmembrane region" description="Helical" evidence="7">
    <location>
        <begin position="270"/>
        <end position="289"/>
    </location>
</feature>
<protein>
    <submittedName>
        <fullName evidence="8">Membrane protein</fullName>
    </submittedName>
</protein>
<organism evidence="8 9">
    <name type="scientific">Brevundimonas variabilis</name>
    <dbReference type="NCBI Taxonomy" id="74312"/>
    <lineage>
        <taxon>Bacteria</taxon>
        <taxon>Pseudomonadati</taxon>
        <taxon>Pseudomonadota</taxon>
        <taxon>Alphaproteobacteria</taxon>
        <taxon>Caulobacterales</taxon>
        <taxon>Caulobacteraceae</taxon>
        <taxon>Brevundimonas</taxon>
    </lineage>
</organism>
<name>A0A7W9CKT8_9CAUL</name>
<feature type="transmembrane region" description="Helical" evidence="7">
    <location>
        <begin position="185"/>
        <end position="204"/>
    </location>
</feature>
<evidence type="ECO:0000313" key="8">
    <source>
        <dbReference type="EMBL" id="MBB5747319.1"/>
    </source>
</evidence>
<comment type="subcellular location">
    <subcellularLocation>
        <location evidence="1">Cell membrane</location>
        <topology evidence="1">Multi-pass membrane protein</topology>
    </subcellularLocation>
</comment>
<keyword evidence="2" id="KW-1003">Cell membrane</keyword>
<keyword evidence="4 7" id="KW-1133">Transmembrane helix</keyword>
<feature type="transmembrane region" description="Helical" evidence="7">
    <location>
        <begin position="225"/>
        <end position="258"/>
    </location>
</feature>
<dbReference type="GO" id="GO:0005886">
    <property type="term" value="C:plasma membrane"/>
    <property type="evidence" value="ECO:0007669"/>
    <property type="project" value="UniProtKB-SubCell"/>
</dbReference>
<evidence type="ECO:0000313" key="9">
    <source>
        <dbReference type="Proteomes" id="UP000545037"/>
    </source>
</evidence>
<keyword evidence="5 7" id="KW-0472">Membrane</keyword>
<feature type="transmembrane region" description="Helical" evidence="7">
    <location>
        <begin position="116"/>
        <end position="145"/>
    </location>
</feature>
<dbReference type="PANTHER" id="PTHR30213">
    <property type="entry name" value="INNER MEMBRANE PROTEIN YHJD"/>
    <property type="match status" value="1"/>
</dbReference>
<evidence type="ECO:0000256" key="6">
    <source>
        <dbReference type="SAM" id="MobiDB-lite"/>
    </source>
</evidence>
<dbReference type="EMBL" id="JACHOR010000005">
    <property type="protein sequence ID" value="MBB5747319.1"/>
    <property type="molecule type" value="Genomic_DNA"/>
</dbReference>
<keyword evidence="9" id="KW-1185">Reference proteome</keyword>
<dbReference type="AlphaFoldDB" id="A0A7W9CKT8"/>
<feature type="transmembrane region" description="Helical" evidence="7">
    <location>
        <begin position="301"/>
        <end position="323"/>
    </location>
</feature>
<dbReference type="Proteomes" id="UP000545037">
    <property type="component" value="Unassembled WGS sequence"/>
</dbReference>
<dbReference type="InterPro" id="IPR017039">
    <property type="entry name" value="Virul_fac_BrkB"/>
</dbReference>
<feature type="region of interest" description="Disordered" evidence="6">
    <location>
        <begin position="60"/>
        <end position="89"/>
    </location>
</feature>
<dbReference type="NCBIfam" id="TIGR00765">
    <property type="entry name" value="yihY_not_rbn"/>
    <property type="match status" value="1"/>
</dbReference>
<evidence type="ECO:0000256" key="1">
    <source>
        <dbReference type="ARBA" id="ARBA00004651"/>
    </source>
</evidence>
<sequence length="422" mass="45928">MPFQFPIRHPRRLVGRLQGRSGDGRGSVLKFIGAALGGLTAGATAAHLLYSQGHKIGIDLRTERPVPPGTPDPTPHDYDSREPGRGRLAERPHHIPLKGWTDVLWRTGGAYFGDRVGFVAGGVTFFFLLSLFPTLAAFVTIYGLFADPADAATRVSFLYTTLPSNVAQFINGEMQRLAENNSSELTFTLVWTLALSLWVANNGIKTLFYGINVAYHEVEKRNLVHYNLLCFAFTLTGLAAVLLSAALVVGVPLALSVFGLQDEWAALAPLRWPVLFVLYAAALTVIYRFGPCRARARWRWLTPGAIFAATASVALSVLFSWYLSNFVRTDSYGPLAAMMGFLLWTWLSVQIVLMGAELNAEIEHQTAIDTTTGDAAPIGTRGAIVADSVGARRGNPAALAFTLKHAEQVADRVTKRKARSQG</sequence>
<evidence type="ECO:0000256" key="3">
    <source>
        <dbReference type="ARBA" id="ARBA00022692"/>
    </source>
</evidence>